<dbReference type="AlphaFoldDB" id="A0A0V0QYA1"/>
<dbReference type="SMART" id="SM00671">
    <property type="entry name" value="SEL1"/>
    <property type="match status" value="3"/>
</dbReference>
<dbReference type="Pfam" id="PF08238">
    <property type="entry name" value="Sel1"/>
    <property type="match status" value="3"/>
</dbReference>
<evidence type="ECO:0000313" key="2">
    <source>
        <dbReference type="EMBL" id="KRX07024.1"/>
    </source>
</evidence>
<dbReference type="OrthoDB" id="272077at2759"/>
<reference evidence="2 3" key="1">
    <citation type="journal article" date="2015" name="Sci. Rep.">
        <title>Genome of the facultative scuticociliatosis pathogen Pseudocohnilembus persalinus provides insight into its virulence through horizontal gene transfer.</title>
        <authorList>
            <person name="Xiong J."/>
            <person name="Wang G."/>
            <person name="Cheng J."/>
            <person name="Tian M."/>
            <person name="Pan X."/>
            <person name="Warren A."/>
            <person name="Jiang C."/>
            <person name="Yuan D."/>
            <person name="Miao W."/>
        </authorList>
    </citation>
    <scope>NUCLEOTIDE SEQUENCE [LARGE SCALE GENOMIC DNA]</scope>
    <source>
        <strain evidence="2">36N120E</strain>
    </source>
</reference>
<dbReference type="OMA" id="NEQECHY"/>
<protein>
    <submittedName>
        <fullName evidence="2">Uncharacterized protein</fullName>
    </submittedName>
</protein>
<sequence>MQINKPKLYTPNKLCKQLLFMTQKENIYNKFSNKNLANKEINDQTKQNKNLLAYYGLGLCYKNSKGKEKDLELAFEYINKAANQGDRRALYEIGDMYYWGQGVHENEQECHYYYNLSAQRGFALAQYWLGRNMIEGQCGLEKDFEEGANYILKAKKQKYKAAIKLK</sequence>
<evidence type="ECO:0000313" key="3">
    <source>
        <dbReference type="Proteomes" id="UP000054937"/>
    </source>
</evidence>
<dbReference type="Proteomes" id="UP000054937">
    <property type="component" value="Unassembled WGS sequence"/>
</dbReference>
<dbReference type="InterPro" id="IPR006597">
    <property type="entry name" value="Sel1-like"/>
</dbReference>
<proteinExistence type="inferred from homology"/>
<gene>
    <name evidence="2" type="ORF">PPERSA_07187</name>
</gene>
<evidence type="ECO:0000256" key="1">
    <source>
        <dbReference type="ARBA" id="ARBA00038101"/>
    </source>
</evidence>
<dbReference type="InParanoid" id="A0A0V0QYA1"/>
<comment type="similarity">
    <text evidence="1">Belongs to the sel-1 family.</text>
</comment>
<dbReference type="Gene3D" id="1.25.40.10">
    <property type="entry name" value="Tetratricopeptide repeat domain"/>
    <property type="match status" value="1"/>
</dbReference>
<name>A0A0V0QYA1_PSEPJ</name>
<dbReference type="PANTHER" id="PTHR11102">
    <property type="entry name" value="SEL-1-LIKE PROTEIN"/>
    <property type="match status" value="1"/>
</dbReference>
<comment type="caution">
    <text evidence="2">The sequence shown here is derived from an EMBL/GenBank/DDBJ whole genome shotgun (WGS) entry which is preliminary data.</text>
</comment>
<dbReference type="InterPro" id="IPR050767">
    <property type="entry name" value="Sel1_AlgK"/>
</dbReference>
<accession>A0A0V0QYA1</accession>
<keyword evidence="3" id="KW-1185">Reference proteome</keyword>
<dbReference type="PANTHER" id="PTHR11102:SF160">
    <property type="entry name" value="ERAD-ASSOCIATED E3 UBIQUITIN-PROTEIN LIGASE COMPONENT HRD3"/>
    <property type="match status" value="1"/>
</dbReference>
<dbReference type="SUPFAM" id="SSF81901">
    <property type="entry name" value="HCP-like"/>
    <property type="match status" value="1"/>
</dbReference>
<dbReference type="EMBL" id="LDAU01000090">
    <property type="protein sequence ID" value="KRX07024.1"/>
    <property type="molecule type" value="Genomic_DNA"/>
</dbReference>
<organism evidence="2 3">
    <name type="scientific">Pseudocohnilembus persalinus</name>
    <name type="common">Ciliate</name>
    <dbReference type="NCBI Taxonomy" id="266149"/>
    <lineage>
        <taxon>Eukaryota</taxon>
        <taxon>Sar</taxon>
        <taxon>Alveolata</taxon>
        <taxon>Ciliophora</taxon>
        <taxon>Intramacronucleata</taxon>
        <taxon>Oligohymenophorea</taxon>
        <taxon>Scuticociliatia</taxon>
        <taxon>Philasterida</taxon>
        <taxon>Pseudocohnilembidae</taxon>
        <taxon>Pseudocohnilembus</taxon>
    </lineage>
</organism>
<dbReference type="InterPro" id="IPR011990">
    <property type="entry name" value="TPR-like_helical_dom_sf"/>
</dbReference>